<dbReference type="FunFam" id="2.170.190.11:FF:000001">
    <property type="entry name" value="Molybdopterin molybdenumtransferase"/>
    <property type="match status" value="1"/>
</dbReference>
<dbReference type="InterPro" id="IPR008284">
    <property type="entry name" value="MoCF_biosynth_CS"/>
</dbReference>
<evidence type="ECO:0000256" key="2">
    <source>
        <dbReference type="ARBA" id="ARBA00002901"/>
    </source>
</evidence>
<dbReference type="GO" id="GO:0046872">
    <property type="term" value="F:metal ion binding"/>
    <property type="evidence" value="ECO:0007669"/>
    <property type="project" value="UniProtKB-UniRule"/>
</dbReference>
<dbReference type="Gene3D" id="2.40.340.10">
    <property type="entry name" value="MoeA, C-terminal, domain IV"/>
    <property type="match status" value="1"/>
</dbReference>
<dbReference type="CDD" id="cd00887">
    <property type="entry name" value="MoeA"/>
    <property type="match status" value="1"/>
</dbReference>
<comment type="pathway">
    <text evidence="3 11">Cofactor biosynthesis; molybdopterin biosynthesis.</text>
</comment>
<proteinExistence type="inferred from homology"/>
<accession>A0AAU8G7S0</accession>
<dbReference type="SUPFAM" id="SSF63882">
    <property type="entry name" value="MoeA N-terminal region -like"/>
    <property type="match status" value="1"/>
</dbReference>
<dbReference type="InterPro" id="IPR005110">
    <property type="entry name" value="MoeA_linker/N"/>
</dbReference>
<dbReference type="Pfam" id="PF03454">
    <property type="entry name" value="MoeA_C"/>
    <property type="match status" value="1"/>
</dbReference>
<dbReference type="GO" id="GO:0006777">
    <property type="term" value="P:Mo-molybdopterin cofactor biosynthetic process"/>
    <property type="evidence" value="ECO:0007669"/>
    <property type="project" value="UniProtKB-UniRule"/>
</dbReference>
<dbReference type="GO" id="GO:0005737">
    <property type="term" value="C:cytoplasm"/>
    <property type="evidence" value="ECO:0007669"/>
    <property type="project" value="TreeGrafter"/>
</dbReference>
<evidence type="ECO:0000256" key="8">
    <source>
        <dbReference type="ARBA" id="ARBA00022842"/>
    </source>
</evidence>
<keyword evidence="7 11" id="KW-0479">Metal-binding</keyword>
<dbReference type="Pfam" id="PF03453">
    <property type="entry name" value="MoeA_N"/>
    <property type="match status" value="1"/>
</dbReference>
<dbReference type="InterPro" id="IPR005111">
    <property type="entry name" value="MoeA_C_domain_IV"/>
</dbReference>
<dbReference type="RefSeq" id="WP_353713893.1">
    <property type="nucleotide sequence ID" value="NZ_CP159307.1"/>
</dbReference>
<dbReference type="Pfam" id="PF00994">
    <property type="entry name" value="MoCF_biosynth"/>
    <property type="match status" value="1"/>
</dbReference>
<dbReference type="GO" id="GO:0061599">
    <property type="term" value="F:molybdopterin molybdotransferase activity"/>
    <property type="evidence" value="ECO:0007669"/>
    <property type="project" value="UniProtKB-UniRule"/>
</dbReference>
<keyword evidence="5 11" id="KW-0500">Molybdenum</keyword>
<dbReference type="EMBL" id="CP159307">
    <property type="protein sequence ID" value="XCH32620.1"/>
    <property type="molecule type" value="Genomic_DNA"/>
</dbReference>
<keyword evidence="6 11" id="KW-0808">Transferase</keyword>
<comment type="function">
    <text evidence="2 11">Catalyzes the insertion of molybdate into adenylated molybdopterin with the concomitant release of AMP.</text>
</comment>
<keyword evidence="8 11" id="KW-0460">Magnesium</keyword>
<dbReference type="InterPro" id="IPR036688">
    <property type="entry name" value="MoeA_C_domain_IV_sf"/>
</dbReference>
<evidence type="ECO:0000313" key="13">
    <source>
        <dbReference type="EMBL" id="XCH32620.1"/>
    </source>
</evidence>
<dbReference type="InterPro" id="IPR036425">
    <property type="entry name" value="MoaB/Mog-like_dom_sf"/>
</dbReference>
<dbReference type="InterPro" id="IPR038987">
    <property type="entry name" value="MoeA-like"/>
</dbReference>
<comment type="cofactor">
    <cofactor evidence="1 11">
        <name>Mg(2+)</name>
        <dbReference type="ChEBI" id="CHEBI:18420"/>
    </cofactor>
</comment>
<reference evidence="13" key="1">
    <citation type="submission" date="2024-06" db="EMBL/GenBank/DDBJ databases">
        <title>A Novel Isolate, Dehalogenimonas sp. Strain 4OHTPN, Dechlorinates Aromatic 4 Hydroxy chlorothalonil by a Novel Reductive Dehalogenase.</title>
        <authorList>
            <person name="Liu G."/>
        </authorList>
    </citation>
    <scope>NUCLEOTIDE SEQUENCE</scope>
    <source>
        <strain evidence="13">4OHTPN</strain>
    </source>
</reference>
<evidence type="ECO:0000259" key="12">
    <source>
        <dbReference type="SMART" id="SM00852"/>
    </source>
</evidence>
<dbReference type="NCBIfam" id="TIGR00177">
    <property type="entry name" value="molyb_syn"/>
    <property type="match status" value="1"/>
</dbReference>
<dbReference type="PANTHER" id="PTHR10192">
    <property type="entry name" value="MOLYBDOPTERIN BIOSYNTHESIS PROTEIN"/>
    <property type="match status" value="1"/>
</dbReference>
<sequence length="403" mass="42651">MKPFGRLLDFDDALAIVLNAVVPVDKTESVSFKTLFGRVLAEDLRAIMSIPPFSRAAMDGYAVIAEDTFGAGRRSPKSLRVVDQIFAGDAPLVTTEKGEAVQIATGAPMPAGADAVVMVEETERIDEQVNIFKAVYPGANIGQVGEDVKQGEIILKQGNPFDAGKIGVLASQGFTEASVFIKPRIAIMPTGEEIAPAGQALKPGQIYDINSHTLAAVVGSNGGEPVKMPIAEDKPEKLRVAIEQALENDMVVISGGSSVGERDLMFSILEDLGKVLFHGIQVKPGKPTMFAVINGKPVLGMPGYPTSCLINGHVLLAPAVRKMARLPVEAKQPTEAMLAQSVPGSVGRRQFLPVKLVAGQALPLFKESGAITATAEADGYLDIPANIDILEKGETVRVFLFNG</sequence>
<dbReference type="Gene3D" id="3.40.980.10">
    <property type="entry name" value="MoaB/Mog-like domain"/>
    <property type="match status" value="1"/>
</dbReference>
<evidence type="ECO:0000256" key="10">
    <source>
        <dbReference type="ARBA" id="ARBA00047317"/>
    </source>
</evidence>
<evidence type="ECO:0000256" key="4">
    <source>
        <dbReference type="ARBA" id="ARBA00010763"/>
    </source>
</evidence>
<dbReference type="Gene3D" id="2.170.190.11">
    <property type="entry name" value="Molybdopterin biosynthesis moea protein, domain 3"/>
    <property type="match status" value="1"/>
</dbReference>
<dbReference type="SMART" id="SM00852">
    <property type="entry name" value="MoCF_biosynth"/>
    <property type="match status" value="1"/>
</dbReference>
<dbReference type="FunFam" id="3.40.980.10:FF:000004">
    <property type="entry name" value="Molybdopterin molybdenumtransferase"/>
    <property type="match status" value="1"/>
</dbReference>
<gene>
    <name evidence="13" type="primary">glp</name>
    <name evidence="13" type="ORF">ABV300_05465</name>
</gene>
<evidence type="ECO:0000256" key="3">
    <source>
        <dbReference type="ARBA" id="ARBA00005046"/>
    </source>
</evidence>
<dbReference type="InterPro" id="IPR001453">
    <property type="entry name" value="MoaB/Mog_dom"/>
</dbReference>
<evidence type="ECO:0000256" key="11">
    <source>
        <dbReference type="RuleBase" id="RU365090"/>
    </source>
</evidence>
<dbReference type="PANTHER" id="PTHR10192:SF5">
    <property type="entry name" value="GEPHYRIN"/>
    <property type="match status" value="1"/>
</dbReference>
<keyword evidence="9 11" id="KW-0501">Molybdenum cofactor biosynthesis</keyword>
<comment type="similarity">
    <text evidence="4 11">Belongs to the MoeA family.</text>
</comment>
<comment type="catalytic activity">
    <reaction evidence="10">
        <text>adenylyl-molybdopterin + molybdate = Mo-molybdopterin + AMP + H(+)</text>
        <dbReference type="Rhea" id="RHEA:35047"/>
        <dbReference type="ChEBI" id="CHEBI:15378"/>
        <dbReference type="ChEBI" id="CHEBI:36264"/>
        <dbReference type="ChEBI" id="CHEBI:62727"/>
        <dbReference type="ChEBI" id="CHEBI:71302"/>
        <dbReference type="ChEBI" id="CHEBI:456215"/>
        <dbReference type="EC" id="2.10.1.1"/>
    </reaction>
</comment>
<feature type="domain" description="MoaB/Mog" evidence="12">
    <location>
        <begin position="186"/>
        <end position="322"/>
    </location>
</feature>
<dbReference type="PROSITE" id="PS01079">
    <property type="entry name" value="MOCF_BIOSYNTHESIS_2"/>
    <property type="match status" value="1"/>
</dbReference>
<evidence type="ECO:0000256" key="1">
    <source>
        <dbReference type="ARBA" id="ARBA00001946"/>
    </source>
</evidence>
<dbReference type="InterPro" id="IPR036135">
    <property type="entry name" value="MoeA_linker/N_sf"/>
</dbReference>
<dbReference type="SUPFAM" id="SSF63867">
    <property type="entry name" value="MoeA C-terminal domain-like"/>
    <property type="match status" value="1"/>
</dbReference>
<dbReference type="NCBIfam" id="NF045515">
    <property type="entry name" value="Glp_gephyrin"/>
    <property type="match status" value="1"/>
</dbReference>
<evidence type="ECO:0000256" key="5">
    <source>
        <dbReference type="ARBA" id="ARBA00022505"/>
    </source>
</evidence>
<protein>
    <recommendedName>
        <fullName evidence="11">Molybdopterin molybdenumtransferase</fullName>
        <ecNumber evidence="11">2.10.1.1</ecNumber>
    </recommendedName>
</protein>
<dbReference type="EC" id="2.10.1.1" evidence="11"/>
<dbReference type="SUPFAM" id="SSF53218">
    <property type="entry name" value="Molybdenum cofactor biosynthesis proteins"/>
    <property type="match status" value="1"/>
</dbReference>
<evidence type="ECO:0000256" key="6">
    <source>
        <dbReference type="ARBA" id="ARBA00022679"/>
    </source>
</evidence>
<evidence type="ECO:0000256" key="9">
    <source>
        <dbReference type="ARBA" id="ARBA00023150"/>
    </source>
</evidence>
<name>A0AAU8G7S0_9CHLR</name>
<dbReference type="Gene3D" id="3.90.105.10">
    <property type="entry name" value="Molybdopterin biosynthesis moea protein, domain 2"/>
    <property type="match status" value="1"/>
</dbReference>
<organism evidence="13">
    <name type="scientific">Dehalogenimonas sp. 4OHTPN</name>
    <dbReference type="NCBI Taxonomy" id="3166643"/>
    <lineage>
        <taxon>Bacteria</taxon>
        <taxon>Bacillati</taxon>
        <taxon>Chloroflexota</taxon>
        <taxon>Dehalococcoidia</taxon>
        <taxon>Dehalococcoidales</taxon>
        <taxon>Dehalococcoidaceae</taxon>
        <taxon>Dehalogenimonas</taxon>
    </lineage>
</organism>
<evidence type="ECO:0000256" key="7">
    <source>
        <dbReference type="ARBA" id="ARBA00022723"/>
    </source>
</evidence>
<dbReference type="AlphaFoldDB" id="A0AAU8G7S0"/>